<evidence type="ECO:0000313" key="1">
    <source>
        <dbReference type="EMBL" id="KAJ1165215.1"/>
    </source>
</evidence>
<organism evidence="1 2">
    <name type="scientific">Pleurodeles waltl</name>
    <name type="common">Iberian ribbed newt</name>
    <dbReference type="NCBI Taxonomy" id="8319"/>
    <lineage>
        <taxon>Eukaryota</taxon>
        <taxon>Metazoa</taxon>
        <taxon>Chordata</taxon>
        <taxon>Craniata</taxon>
        <taxon>Vertebrata</taxon>
        <taxon>Euteleostomi</taxon>
        <taxon>Amphibia</taxon>
        <taxon>Batrachia</taxon>
        <taxon>Caudata</taxon>
        <taxon>Salamandroidea</taxon>
        <taxon>Salamandridae</taxon>
        <taxon>Pleurodelinae</taxon>
        <taxon>Pleurodeles</taxon>
    </lineage>
</organism>
<reference evidence="1" key="1">
    <citation type="journal article" date="2022" name="bioRxiv">
        <title>Sequencing and chromosome-scale assembly of the giantPleurodeles waltlgenome.</title>
        <authorList>
            <person name="Brown T."/>
            <person name="Elewa A."/>
            <person name="Iarovenko S."/>
            <person name="Subramanian E."/>
            <person name="Araus A.J."/>
            <person name="Petzold A."/>
            <person name="Susuki M."/>
            <person name="Suzuki K.-i.T."/>
            <person name="Hayashi T."/>
            <person name="Toyoda A."/>
            <person name="Oliveira C."/>
            <person name="Osipova E."/>
            <person name="Leigh N.D."/>
            <person name="Simon A."/>
            <person name="Yun M.H."/>
        </authorList>
    </citation>
    <scope>NUCLEOTIDE SEQUENCE</scope>
    <source>
        <strain evidence="1">20211129_DDA</strain>
        <tissue evidence="1">Liver</tissue>
    </source>
</reference>
<feature type="non-terminal residue" evidence="1">
    <location>
        <position position="59"/>
    </location>
</feature>
<dbReference type="AlphaFoldDB" id="A0AAV7SME3"/>
<sequence>VASINKGMFTVHCDKAESRDKHAKFSWPCMISLAISKPIYATTMRSTNRKRLNCQRNNV</sequence>
<keyword evidence="2" id="KW-1185">Reference proteome</keyword>
<evidence type="ECO:0000313" key="2">
    <source>
        <dbReference type="Proteomes" id="UP001066276"/>
    </source>
</evidence>
<feature type="non-terminal residue" evidence="1">
    <location>
        <position position="1"/>
    </location>
</feature>
<name>A0AAV7SME3_PLEWA</name>
<comment type="caution">
    <text evidence="1">The sequence shown here is derived from an EMBL/GenBank/DDBJ whole genome shotgun (WGS) entry which is preliminary data.</text>
</comment>
<dbReference type="Proteomes" id="UP001066276">
    <property type="component" value="Chromosome 4_2"/>
</dbReference>
<gene>
    <name evidence="1" type="ORF">NDU88_005643</name>
</gene>
<dbReference type="EMBL" id="JANPWB010000008">
    <property type="protein sequence ID" value="KAJ1165215.1"/>
    <property type="molecule type" value="Genomic_DNA"/>
</dbReference>
<proteinExistence type="predicted"/>
<accession>A0AAV7SME3</accession>
<protein>
    <submittedName>
        <fullName evidence="1">Uncharacterized protein</fullName>
    </submittedName>
</protein>